<dbReference type="CDD" id="cd06567">
    <property type="entry name" value="Peptidase_S41"/>
    <property type="match status" value="1"/>
</dbReference>
<feature type="domain" description="Tail specific protease" evidence="2">
    <location>
        <begin position="225"/>
        <end position="441"/>
    </location>
</feature>
<dbReference type="SMART" id="SM00245">
    <property type="entry name" value="TSPc"/>
    <property type="match status" value="1"/>
</dbReference>
<feature type="signal peptide" evidence="1">
    <location>
        <begin position="1"/>
        <end position="26"/>
    </location>
</feature>
<feature type="chain" id="PRO_5001911715" evidence="1">
    <location>
        <begin position="27"/>
        <end position="460"/>
    </location>
</feature>
<accession>A0A094YJ53</accession>
<dbReference type="EMBL" id="JOKM01000088">
    <property type="protein sequence ID" value="KGB22080.1"/>
    <property type="molecule type" value="Genomic_DNA"/>
</dbReference>
<dbReference type="SUPFAM" id="SSF52096">
    <property type="entry name" value="ClpP/crotonase"/>
    <property type="match status" value="1"/>
</dbReference>
<keyword evidence="1" id="KW-0732">Signal</keyword>
<reference evidence="3 4" key="1">
    <citation type="submission" date="2014-06" db="EMBL/GenBank/DDBJ databases">
        <title>Functional and comparative genomic analyses of the Drosophila gut microbiota identify candidate symbiosis factors.</title>
        <authorList>
            <person name="Newell P.D."/>
            <person name="Chaston J.M."/>
            <person name="Douglas A.E."/>
        </authorList>
    </citation>
    <scope>NUCLEOTIDE SEQUENCE [LARGE SCALE GENOMIC DNA]</scope>
    <source>
        <strain evidence="3 4">DmCS_006</strain>
    </source>
</reference>
<evidence type="ECO:0000313" key="4">
    <source>
        <dbReference type="Proteomes" id="UP000029448"/>
    </source>
</evidence>
<proteinExistence type="predicted"/>
<dbReference type="GO" id="GO:0030288">
    <property type="term" value="C:outer membrane-bounded periplasmic space"/>
    <property type="evidence" value="ECO:0007669"/>
    <property type="project" value="TreeGrafter"/>
</dbReference>
<gene>
    <name evidence="3" type="ORF">AtDm6_2578</name>
</gene>
<dbReference type="Proteomes" id="UP000029448">
    <property type="component" value="Unassembled WGS sequence"/>
</dbReference>
<dbReference type="AlphaFoldDB" id="A0A094YJ53"/>
<dbReference type="PATRIC" id="fig|104102.7.peg.2546"/>
<dbReference type="GO" id="GO:0008236">
    <property type="term" value="F:serine-type peptidase activity"/>
    <property type="evidence" value="ECO:0007669"/>
    <property type="project" value="InterPro"/>
</dbReference>
<dbReference type="GeneID" id="89477807"/>
<keyword evidence="4" id="KW-1185">Reference proteome</keyword>
<dbReference type="InterPro" id="IPR005151">
    <property type="entry name" value="Tail-specific_protease"/>
</dbReference>
<dbReference type="PROSITE" id="PS51257">
    <property type="entry name" value="PROKAR_LIPOPROTEIN"/>
    <property type="match status" value="1"/>
</dbReference>
<name>A0A094YJ53_9PROT</name>
<protein>
    <submittedName>
        <fullName evidence="3">Nisin-resistance protein</fullName>
    </submittedName>
</protein>
<comment type="caution">
    <text evidence="3">The sequence shown here is derived from an EMBL/GenBank/DDBJ whole genome shotgun (WGS) entry which is preliminary data.</text>
</comment>
<dbReference type="GO" id="GO:0004175">
    <property type="term" value="F:endopeptidase activity"/>
    <property type="evidence" value="ECO:0007669"/>
    <property type="project" value="TreeGrafter"/>
</dbReference>
<dbReference type="RefSeq" id="WP_052051438.1">
    <property type="nucleotide sequence ID" value="NZ_JACAOJ010000038.1"/>
</dbReference>
<dbReference type="PANTHER" id="PTHR32060">
    <property type="entry name" value="TAIL-SPECIFIC PROTEASE"/>
    <property type="match status" value="1"/>
</dbReference>
<dbReference type="Gene3D" id="3.90.226.10">
    <property type="entry name" value="2-enoyl-CoA Hydratase, Chain A, domain 1"/>
    <property type="match status" value="1"/>
</dbReference>
<dbReference type="InterPro" id="IPR029045">
    <property type="entry name" value="ClpP/crotonase-like_dom_sf"/>
</dbReference>
<organism evidence="3 4">
    <name type="scientific">Acetobacter tropicalis</name>
    <dbReference type="NCBI Taxonomy" id="104102"/>
    <lineage>
        <taxon>Bacteria</taxon>
        <taxon>Pseudomonadati</taxon>
        <taxon>Pseudomonadota</taxon>
        <taxon>Alphaproteobacteria</taxon>
        <taxon>Acetobacterales</taxon>
        <taxon>Acetobacteraceae</taxon>
        <taxon>Acetobacter</taxon>
    </lineage>
</organism>
<dbReference type="Pfam" id="PF03572">
    <property type="entry name" value="Peptidase_S41"/>
    <property type="match status" value="1"/>
</dbReference>
<evidence type="ECO:0000259" key="2">
    <source>
        <dbReference type="SMART" id="SM00245"/>
    </source>
</evidence>
<evidence type="ECO:0000256" key="1">
    <source>
        <dbReference type="SAM" id="SignalP"/>
    </source>
</evidence>
<evidence type="ECO:0000313" key="3">
    <source>
        <dbReference type="EMBL" id="KGB22080.1"/>
    </source>
</evidence>
<dbReference type="GO" id="GO:0006508">
    <property type="term" value="P:proteolysis"/>
    <property type="evidence" value="ECO:0007669"/>
    <property type="project" value="InterPro"/>
</dbReference>
<dbReference type="GO" id="GO:0007165">
    <property type="term" value="P:signal transduction"/>
    <property type="evidence" value="ECO:0007669"/>
    <property type="project" value="TreeGrafter"/>
</dbReference>
<dbReference type="PANTHER" id="PTHR32060:SF30">
    <property type="entry name" value="CARBOXY-TERMINAL PROCESSING PROTEASE CTPA"/>
    <property type="match status" value="1"/>
</dbReference>
<sequence>MPRSVKNIACVSALLACALMPQAAGAQQTGWKKTDTANSYDLTITHHPEGDASDDTITLHSGTAPPDAFAAASHAAPATGRQGKAVRLQGILTTDSTATGAALWIAAYAGTKQVAFSNTQAAPVPASSQNVTRTTLVLIPRDATRLVFGVLLKGKGKVTASSLTLSALDDEKLPDGTPLPEAVMQKALSDIKENAVNASHIDWKTETPRLLALSHTALLADVYANLRLLIKNLDDHHSVVIPPWKKSGFEQMWRAPPEAKTLSAGINTIGLTGFTPHSPQEMSAYRDALLSTIRSLAPAKGWVLDLRKDQGGNMWPMLAGLKPFLGDAPLGYFVTTSGEKSRPWKETLPIDHQDMAQPDLSTIPVAVLIGPHTASSGEAVAIAFKGRPNTRFFGTPTAGLTSSNRTFRLPDGGIMPIATSFEADRTGVIYKHGVEPDEHIEDETATIQAATLWLHNLTVP</sequence>